<keyword evidence="3" id="KW-1003">Cell membrane</keyword>
<sequence length="141" mass="16057">IFTGIYFVVFRFLILKFNIPLPGRDKEKSEVKLYSKQDYKEKQGANDSVYAATGDEYTDKANYYLQGLGGAENIKDVTNCATRLRLTVKDQEKVEDNDYFIHNQMAHGLVKSGKNVQVIVGMSVPQVREAFENMVFTEDEA</sequence>
<dbReference type="PROSITE" id="PS51098">
    <property type="entry name" value="PTS_EIIB_TYPE_1"/>
    <property type="match status" value="1"/>
</dbReference>
<proteinExistence type="predicted"/>
<evidence type="ECO:0000256" key="6">
    <source>
        <dbReference type="ARBA" id="ARBA00022683"/>
    </source>
</evidence>
<dbReference type="InterPro" id="IPR001996">
    <property type="entry name" value="PTS_IIB_1"/>
</dbReference>
<dbReference type="GO" id="GO:0009401">
    <property type="term" value="P:phosphoenolpyruvate-dependent sugar phosphotransferase system"/>
    <property type="evidence" value="ECO:0007669"/>
    <property type="project" value="UniProtKB-KW"/>
</dbReference>
<dbReference type="InterPro" id="IPR036878">
    <property type="entry name" value="Glu_permease_IIB"/>
</dbReference>
<evidence type="ECO:0000313" key="13">
    <source>
        <dbReference type="EMBL" id="PTF52866.1"/>
    </source>
</evidence>
<keyword evidence="4" id="KW-0762">Sugar transport</keyword>
<evidence type="ECO:0000256" key="8">
    <source>
        <dbReference type="ARBA" id="ARBA00022777"/>
    </source>
</evidence>
<accession>A0A2T4LK13</accession>
<feature type="domain" description="PTS EIIB type-1" evidence="12">
    <location>
        <begin position="58"/>
        <end position="141"/>
    </location>
</feature>
<evidence type="ECO:0000256" key="3">
    <source>
        <dbReference type="ARBA" id="ARBA00022475"/>
    </source>
</evidence>
<evidence type="ECO:0000256" key="7">
    <source>
        <dbReference type="ARBA" id="ARBA00022692"/>
    </source>
</evidence>
<dbReference type="CDD" id="cd00212">
    <property type="entry name" value="PTS_IIB_glc"/>
    <property type="match status" value="1"/>
</dbReference>
<dbReference type="Proteomes" id="UP000241208">
    <property type="component" value="Unassembled WGS sequence"/>
</dbReference>
<feature type="non-terminal residue" evidence="13">
    <location>
        <position position="1"/>
    </location>
</feature>
<dbReference type="InterPro" id="IPR018113">
    <property type="entry name" value="PTrfase_EIIB_Cys"/>
</dbReference>
<keyword evidence="10" id="KW-0472">Membrane</keyword>
<dbReference type="Gene3D" id="3.30.1360.60">
    <property type="entry name" value="Glucose permease domain IIB"/>
    <property type="match status" value="1"/>
</dbReference>
<evidence type="ECO:0000256" key="9">
    <source>
        <dbReference type="ARBA" id="ARBA00022989"/>
    </source>
</evidence>
<dbReference type="Pfam" id="PF00367">
    <property type="entry name" value="PTS_EIIB"/>
    <property type="match status" value="1"/>
</dbReference>
<evidence type="ECO:0000256" key="1">
    <source>
        <dbReference type="ARBA" id="ARBA00004236"/>
    </source>
</evidence>
<comment type="subcellular location">
    <subcellularLocation>
        <location evidence="1">Cell membrane</location>
    </subcellularLocation>
</comment>
<keyword evidence="6" id="KW-0598">Phosphotransferase system</keyword>
<protein>
    <submittedName>
        <fullName evidence="13">PTS alpha-glucoside transporter subunit IIBC</fullName>
    </submittedName>
</protein>
<dbReference type="NCBIfam" id="TIGR00826">
    <property type="entry name" value="EIIB_glc"/>
    <property type="match status" value="1"/>
</dbReference>
<evidence type="ECO:0000313" key="14">
    <source>
        <dbReference type="Proteomes" id="UP000241208"/>
    </source>
</evidence>
<keyword evidence="8" id="KW-0418">Kinase</keyword>
<feature type="active site" description="Phosphocysteine intermediate; for EIIB activity" evidence="11">
    <location>
        <position position="80"/>
    </location>
</feature>
<dbReference type="GO" id="GO:0008982">
    <property type="term" value="F:protein-N(PI)-phosphohistidine-sugar phosphotransferase activity"/>
    <property type="evidence" value="ECO:0007669"/>
    <property type="project" value="InterPro"/>
</dbReference>
<dbReference type="PROSITE" id="PS01035">
    <property type="entry name" value="PTS_EIIB_TYPE_1_CYS"/>
    <property type="match status" value="1"/>
</dbReference>
<dbReference type="PANTHER" id="PTHR30009">
    <property type="entry name" value="CYTOCHROME C-TYPE SYNTHESIS PROTEIN AND PTS TRANSMEMBRANE COMPONENT"/>
    <property type="match status" value="1"/>
</dbReference>
<dbReference type="RefSeq" id="WP_157949195.1">
    <property type="nucleotide sequence ID" value="NZ_PYZR01000520.1"/>
</dbReference>
<dbReference type="EMBL" id="PYZR01000520">
    <property type="protein sequence ID" value="PTF52866.1"/>
    <property type="molecule type" value="Genomic_DNA"/>
</dbReference>
<dbReference type="GO" id="GO:0016301">
    <property type="term" value="F:kinase activity"/>
    <property type="evidence" value="ECO:0007669"/>
    <property type="project" value="UniProtKB-KW"/>
</dbReference>
<evidence type="ECO:0000256" key="2">
    <source>
        <dbReference type="ARBA" id="ARBA00022448"/>
    </source>
</evidence>
<evidence type="ECO:0000256" key="5">
    <source>
        <dbReference type="ARBA" id="ARBA00022679"/>
    </source>
</evidence>
<keyword evidence="7" id="KW-0812">Transmembrane</keyword>
<dbReference type="GO" id="GO:0005886">
    <property type="term" value="C:plasma membrane"/>
    <property type="evidence" value="ECO:0007669"/>
    <property type="project" value="UniProtKB-SubCell"/>
</dbReference>
<organism evidence="13 14">
    <name type="scientific">Staphylococcus cohnii</name>
    <dbReference type="NCBI Taxonomy" id="29382"/>
    <lineage>
        <taxon>Bacteria</taxon>
        <taxon>Bacillati</taxon>
        <taxon>Bacillota</taxon>
        <taxon>Bacilli</taxon>
        <taxon>Bacillales</taxon>
        <taxon>Staphylococcaceae</taxon>
        <taxon>Staphylococcus</taxon>
        <taxon>Staphylococcus cohnii species complex</taxon>
    </lineage>
</organism>
<gene>
    <name evidence="13" type="ORF">BUY34_14505</name>
</gene>
<evidence type="ECO:0000256" key="11">
    <source>
        <dbReference type="PROSITE-ProRule" id="PRU00421"/>
    </source>
</evidence>
<dbReference type="GO" id="GO:0090563">
    <property type="term" value="F:protein-phosphocysteine-sugar phosphotransferase activity"/>
    <property type="evidence" value="ECO:0007669"/>
    <property type="project" value="TreeGrafter"/>
</dbReference>
<evidence type="ECO:0000256" key="10">
    <source>
        <dbReference type="ARBA" id="ARBA00023136"/>
    </source>
</evidence>
<evidence type="ECO:0000256" key="4">
    <source>
        <dbReference type="ARBA" id="ARBA00022597"/>
    </source>
</evidence>
<dbReference type="InterPro" id="IPR050429">
    <property type="entry name" value="PTS_Glucose_EIICBA"/>
</dbReference>
<comment type="caution">
    <text evidence="13">The sequence shown here is derived from an EMBL/GenBank/DDBJ whole genome shotgun (WGS) entry which is preliminary data.</text>
</comment>
<keyword evidence="2" id="KW-0813">Transport</keyword>
<dbReference type="PANTHER" id="PTHR30009:SF12">
    <property type="entry name" value="PHOSPHOTRANSFERASE IIC COMPONENT GLVC"/>
    <property type="match status" value="1"/>
</dbReference>
<keyword evidence="9" id="KW-1133">Transmembrane helix</keyword>
<name>A0A2T4LK13_9STAP</name>
<evidence type="ECO:0000259" key="12">
    <source>
        <dbReference type="PROSITE" id="PS51098"/>
    </source>
</evidence>
<dbReference type="SUPFAM" id="SSF55604">
    <property type="entry name" value="Glucose permease domain IIB"/>
    <property type="match status" value="1"/>
</dbReference>
<keyword evidence="5" id="KW-0808">Transferase</keyword>
<dbReference type="AlphaFoldDB" id="A0A2T4LK13"/>
<reference evidence="13 14" key="1">
    <citation type="journal article" date="2016" name="Front. Microbiol.">
        <title>Comprehensive Phylogenetic Analysis of Bovine Non-aureus Staphylococci Species Based on Whole-Genome Sequencing.</title>
        <authorList>
            <person name="Naushad S."/>
            <person name="Barkema H.W."/>
            <person name="Luby C."/>
            <person name="Condas L.A."/>
            <person name="Nobrega D.B."/>
            <person name="Carson D.A."/>
            <person name="De Buck J."/>
        </authorList>
    </citation>
    <scope>NUCLEOTIDE SEQUENCE [LARGE SCALE GENOMIC DNA]</scope>
    <source>
        <strain evidence="13 14">SNUC 3829</strain>
    </source>
</reference>